<dbReference type="PANTHER" id="PTHR36155">
    <property type="entry name" value="BLL5354 PROTEIN"/>
    <property type="match status" value="1"/>
</dbReference>
<dbReference type="PANTHER" id="PTHR36155:SF1">
    <property type="entry name" value="BLL5354 PROTEIN"/>
    <property type="match status" value="1"/>
</dbReference>
<accession>A0A7V0XF75</accession>
<proteinExistence type="predicted"/>
<dbReference type="Proteomes" id="UP000885672">
    <property type="component" value="Unassembled WGS sequence"/>
</dbReference>
<gene>
    <name evidence="1" type="ORF">ENN51_04500</name>
</gene>
<protein>
    <submittedName>
        <fullName evidence="1">Adenosine monophosphate-protein transferase</fullName>
    </submittedName>
</protein>
<dbReference type="InterPro" id="IPR007153">
    <property type="entry name" value="Adenosine_kinase"/>
</dbReference>
<dbReference type="GO" id="GO:0016740">
    <property type="term" value="F:transferase activity"/>
    <property type="evidence" value="ECO:0007669"/>
    <property type="project" value="UniProtKB-KW"/>
</dbReference>
<dbReference type="Gene3D" id="3.40.1520.10">
    <property type="entry name" value="Ta1353-like"/>
    <property type="match status" value="1"/>
</dbReference>
<dbReference type="InterPro" id="IPR036902">
    <property type="entry name" value="Ta1353-like_sf"/>
</dbReference>
<keyword evidence="1" id="KW-0808">Transferase</keyword>
<sequence length="160" mass="17202">MKIDSVAIENPDGLNLVLGQSHFIKTVEDLCELLATAAPGGRFGVAFCEASGPCLIRHAGNDPELDALAVRNAEALACGHSFVIFLRDLFPLNFLPTLKNVPEVCTVFCATANPVTVVVAENETGRGIIGVIDGEKSRGIETDTDIAERKEFLRRIGYKC</sequence>
<dbReference type="SUPFAM" id="SSF103165">
    <property type="entry name" value="Ta1353-like"/>
    <property type="match status" value="1"/>
</dbReference>
<dbReference type="EMBL" id="DSBX01000171">
    <property type="protein sequence ID" value="HDQ99529.1"/>
    <property type="molecule type" value="Genomic_DNA"/>
</dbReference>
<reference evidence="1" key="1">
    <citation type="journal article" date="2020" name="mSystems">
        <title>Genome- and Community-Level Interaction Insights into Carbon Utilization and Element Cycling Functions of Hydrothermarchaeota in Hydrothermal Sediment.</title>
        <authorList>
            <person name="Zhou Z."/>
            <person name="Liu Y."/>
            <person name="Xu W."/>
            <person name="Pan J."/>
            <person name="Luo Z.H."/>
            <person name="Li M."/>
        </authorList>
    </citation>
    <scope>NUCLEOTIDE SEQUENCE [LARGE SCALE GENOMIC DNA]</scope>
    <source>
        <strain evidence="1">SpSt-1182</strain>
    </source>
</reference>
<name>A0A7V0XF75_UNCW3</name>
<evidence type="ECO:0000313" key="1">
    <source>
        <dbReference type="EMBL" id="HDQ99529.1"/>
    </source>
</evidence>
<organism evidence="1">
    <name type="scientific">candidate division WOR-3 bacterium</name>
    <dbReference type="NCBI Taxonomy" id="2052148"/>
    <lineage>
        <taxon>Bacteria</taxon>
        <taxon>Bacteria division WOR-3</taxon>
    </lineage>
</organism>
<dbReference type="AlphaFoldDB" id="A0A7V0XF75"/>
<dbReference type="Pfam" id="PF04008">
    <property type="entry name" value="Adenosine_kin"/>
    <property type="match status" value="1"/>
</dbReference>
<comment type="caution">
    <text evidence="1">The sequence shown here is derived from an EMBL/GenBank/DDBJ whole genome shotgun (WGS) entry which is preliminary data.</text>
</comment>